<dbReference type="SUPFAM" id="SSF53901">
    <property type="entry name" value="Thiolase-like"/>
    <property type="match status" value="2"/>
</dbReference>
<dbReference type="InterPro" id="IPR020617">
    <property type="entry name" value="Thiolase_C"/>
</dbReference>
<dbReference type="PANTHER" id="PTHR18919:SF138">
    <property type="entry name" value="ACETYL-COA C-ACETYLTRANSFERASE"/>
    <property type="match status" value="1"/>
</dbReference>
<gene>
    <name evidence="7" type="ORF">PRZ01_06075</name>
</gene>
<dbReference type="PROSITE" id="PS00099">
    <property type="entry name" value="THIOLASE_3"/>
    <property type="match status" value="1"/>
</dbReference>
<feature type="domain" description="Thiolase N-terminal" evidence="5">
    <location>
        <begin position="5"/>
        <end position="262"/>
    </location>
</feature>
<evidence type="ECO:0000256" key="3">
    <source>
        <dbReference type="ARBA" id="ARBA00023315"/>
    </source>
</evidence>
<evidence type="ECO:0000259" key="5">
    <source>
        <dbReference type="Pfam" id="PF00108"/>
    </source>
</evidence>
<organism evidence="7 8">
    <name type="scientific">Roseateles koreensis</name>
    <dbReference type="NCBI Taxonomy" id="2987526"/>
    <lineage>
        <taxon>Bacteria</taxon>
        <taxon>Pseudomonadati</taxon>
        <taxon>Pseudomonadota</taxon>
        <taxon>Betaproteobacteria</taxon>
        <taxon>Burkholderiales</taxon>
        <taxon>Sphaerotilaceae</taxon>
        <taxon>Roseateles</taxon>
    </lineage>
</organism>
<feature type="domain" description="Thiolase C-terminal" evidence="6">
    <location>
        <begin position="269"/>
        <end position="390"/>
    </location>
</feature>
<dbReference type="Pfam" id="PF02803">
    <property type="entry name" value="Thiolase_C"/>
    <property type="match status" value="1"/>
</dbReference>
<comment type="caution">
    <text evidence="7">The sequence shown here is derived from an EMBL/GenBank/DDBJ whole genome shotgun (WGS) entry which is preliminary data.</text>
</comment>
<keyword evidence="3 4" id="KW-0012">Acyltransferase</keyword>
<dbReference type="PIRSF" id="PIRSF000429">
    <property type="entry name" value="Ac-CoA_Ac_transf"/>
    <property type="match status" value="1"/>
</dbReference>
<name>A0ABT5KPB1_9BURK</name>
<evidence type="ECO:0000256" key="2">
    <source>
        <dbReference type="ARBA" id="ARBA00022679"/>
    </source>
</evidence>
<dbReference type="NCBIfam" id="TIGR01930">
    <property type="entry name" value="AcCoA-C-Actrans"/>
    <property type="match status" value="1"/>
</dbReference>
<dbReference type="InterPro" id="IPR016039">
    <property type="entry name" value="Thiolase-like"/>
</dbReference>
<sequence length="392" mass="40508">MSDSIVIVSAARTPIGGLLGDFSSLQAWELAAVAIKAAVERSGVPADAIDEAFIGNCLMAGQGQAPARQAVLKAGLPQSVGAVTLSKMCGAGMRATMFAHDTLKAGSADILISGGMESMTNAPHLMFARKGIKYGAAQMYDHMALDGLEDAYQRGKAMGVFAEQCVSKYAFTREAQDAFAIASTERAKRANEDGSFAWEMAPVTIAGRAGDTVFAKDEQPFKAKLDKIAGLKPAFVKDGTITAATSSSISDGAAALVLMRESTAAKMGLTPVARIVGTAVHANAPEWFTTAPVGAIQKLLAKNGWDAKSVDLWEVNEAFAAVTMAAMAEFKLPHDIVNVNGGAVALGHPIGASGARIIVTLLGALKHRGLKRGVASLCIGGGEATAMGVELI</sequence>
<accession>A0ABT5KPB1</accession>
<dbReference type="Pfam" id="PF00108">
    <property type="entry name" value="Thiolase_N"/>
    <property type="match status" value="1"/>
</dbReference>
<evidence type="ECO:0000256" key="1">
    <source>
        <dbReference type="ARBA" id="ARBA00010982"/>
    </source>
</evidence>
<reference evidence="7 8" key="1">
    <citation type="submission" date="2022-10" db="EMBL/GenBank/DDBJ databases">
        <title>paucibacter sp. hw8 Genome sequencing.</title>
        <authorList>
            <person name="Park S."/>
        </authorList>
    </citation>
    <scope>NUCLEOTIDE SEQUENCE [LARGE SCALE GENOMIC DNA]</scope>
    <source>
        <strain evidence="8">hw8</strain>
    </source>
</reference>
<dbReference type="Proteomes" id="UP001219862">
    <property type="component" value="Unassembled WGS sequence"/>
</dbReference>
<dbReference type="EMBL" id="JAQQXS010000004">
    <property type="protein sequence ID" value="MDC8784754.1"/>
    <property type="molecule type" value="Genomic_DNA"/>
</dbReference>
<keyword evidence="2 4" id="KW-0808">Transferase</keyword>
<dbReference type="CDD" id="cd00751">
    <property type="entry name" value="thiolase"/>
    <property type="match status" value="1"/>
</dbReference>
<dbReference type="Gene3D" id="3.40.47.10">
    <property type="match status" value="2"/>
</dbReference>
<keyword evidence="8" id="KW-1185">Reference proteome</keyword>
<dbReference type="InterPro" id="IPR020613">
    <property type="entry name" value="Thiolase_CS"/>
</dbReference>
<protein>
    <submittedName>
        <fullName evidence="7">Acetyl-CoA C-acyltransferase</fullName>
        <ecNumber evidence="7">2.3.1.16</ecNumber>
    </submittedName>
</protein>
<dbReference type="InterPro" id="IPR020610">
    <property type="entry name" value="Thiolase_AS"/>
</dbReference>
<dbReference type="PROSITE" id="PS00737">
    <property type="entry name" value="THIOLASE_2"/>
    <property type="match status" value="1"/>
</dbReference>
<dbReference type="EC" id="2.3.1.16" evidence="7"/>
<dbReference type="RefSeq" id="WP_273595870.1">
    <property type="nucleotide sequence ID" value="NZ_JAQQXS010000004.1"/>
</dbReference>
<evidence type="ECO:0000259" key="6">
    <source>
        <dbReference type="Pfam" id="PF02803"/>
    </source>
</evidence>
<proteinExistence type="inferred from homology"/>
<evidence type="ECO:0000313" key="7">
    <source>
        <dbReference type="EMBL" id="MDC8784754.1"/>
    </source>
</evidence>
<dbReference type="InterPro" id="IPR020616">
    <property type="entry name" value="Thiolase_N"/>
</dbReference>
<dbReference type="InterPro" id="IPR002155">
    <property type="entry name" value="Thiolase"/>
</dbReference>
<dbReference type="PANTHER" id="PTHR18919">
    <property type="entry name" value="ACETYL-COA C-ACYLTRANSFERASE"/>
    <property type="match status" value="1"/>
</dbReference>
<comment type="similarity">
    <text evidence="1 4">Belongs to the thiolase-like superfamily. Thiolase family.</text>
</comment>
<dbReference type="GO" id="GO:0003988">
    <property type="term" value="F:acetyl-CoA C-acyltransferase activity"/>
    <property type="evidence" value="ECO:0007669"/>
    <property type="project" value="UniProtKB-EC"/>
</dbReference>
<evidence type="ECO:0000313" key="8">
    <source>
        <dbReference type="Proteomes" id="UP001219862"/>
    </source>
</evidence>
<evidence type="ECO:0000256" key="4">
    <source>
        <dbReference type="RuleBase" id="RU003557"/>
    </source>
</evidence>